<keyword evidence="3" id="KW-0813">Transport</keyword>
<evidence type="ECO:0000313" key="16">
    <source>
        <dbReference type="EMBL" id="MFC5069749.1"/>
    </source>
</evidence>
<feature type="transmembrane region" description="Helical" evidence="13">
    <location>
        <begin position="197"/>
        <end position="220"/>
    </location>
</feature>
<feature type="transmembrane region" description="Helical" evidence="13">
    <location>
        <begin position="163"/>
        <end position="185"/>
    </location>
</feature>
<evidence type="ECO:0000256" key="1">
    <source>
        <dbReference type="ARBA" id="ARBA00004429"/>
    </source>
</evidence>
<evidence type="ECO:0000256" key="5">
    <source>
        <dbReference type="ARBA" id="ARBA00022500"/>
    </source>
</evidence>
<evidence type="ECO:0000259" key="15">
    <source>
        <dbReference type="Pfam" id="PF20560"/>
    </source>
</evidence>
<proteinExistence type="inferred from homology"/>
<dbReference type="InterPro" id="IPR047055">
    <property type="entry name" value="MotA-like"/>
</dbReference>
<keyword evidence="11" id="KW-0406">Ion transport</keyword>
<dbReference type="RefSeq" id="WP_114956238.1">
    <property type="nucleotide sequence ID" value="NZ_JBHSJF010000008.1"/>
</dbReference>
<dbReference type="InterPro" id="IPR046786">
    <property type="entry name" value="MotA_N"/>
</dbReference>
<dbReference type="PANTHER" id="PTHR30433">
    <property type="entry name" value="CHEMOTAXIS PROTEIN MOTA"/>
    <property type="match status" value="1"/>
</dbReference>
<dbReference type="InterPro" id="IPR000540">
    <property type="entry name" value="Flag_MotA_CS"/>
</dbReference>
<keyword evidence="16" id="KW-0966">Cell projection</keyword>
<evidence type="ECO:0000259" key="14">
    <source>
        <dbReference type="Pfam" id="PF01618"/>
    </source>
</evidence>
<gene>
    <name evidence="16" type="primary">motA</name>
    <name evidence="16" type="ORF">ACFPFW_17175</name>
</gene>
<evidence type="ECO:0000313" key="17">
    <source>
        <dbReference type="Proteomes" id="UP001595796"/>
    </source>
</evidence>
<evidence type="ECO:0000256" key="7">
    <source>
        <dbReference type="ARBA" id="ARBA00022692"/>
    </source>
</evidence>
<comment type="caution">
    <text evidence="16">The sequence shown here is derived from an EMBL/GenBank/DDBJ whole genome shotgun (WGS) entry which is preliminary data.</text>
</comment>
<keyword evidence="17" id="KW-1185">Reference proteome</keyword>
<keyword evidence="16" id="KW-0969">Cilium</keyword>
<evidence type="ECO:0000256" key="8">
    <source>
        <dbReference type="ARBA" id="ARBA00022779"/>
    </source>
</evidence>
<dbReference type="NCBIfam" id="TIGR03818">
    <property type="entry name" value="MotA1"/>
    <property type="match status" value="1"/>
</dbReference>
<reference evidence="17" key="1">
    <citation type="journal article" date="2019" name="Int. J. Syst. Evol. Microbiol.">
        <title>The Global Catalogue of Microorganisms (GCM) 10K type strain sequencing project: providing services to taxonomists for standard genome sequencing and annotation.</title>
        <authorList>
            <consortium name="The Broad Institute Genomics Platform"/>
            <consortium name="The Broad Institute Genome Sequencing Center for Infectious Disease"/>
            <person name="Wu L."/>
            <person name="Ma J."/>
        </authorList>
    </citation>
    <scope>NUCLEOTIDE SEQUENCE [LARGE SCALE GENOMIC DNA]</scope>
    <source>
        <strain evidence="17">CGMCC 1.16444</strain>
    </source>
</reference>
<accession>A0ABV9Z804</accession>
<dbReference type="EMBL" id="JBHSJF010000008">
    <property type="protein sequence ID" value="MFC5069749.1"/>
    <property type="molecule type" value="Genomic_DNA"/>
</dbReference>
<feature type="domain" description="Motility protein A N-terminal" evidence="15">
    <location>
        <begin position="4"/>
        <end position="93"/>
    </location>
</feature>
<keyword evidence="12 13" id="KW-0472">Membrane</keyword>
<evidence type="ECO:0000256" key="13">
    <source>
        <dbReference type="SAM" id="Phobius"/>
    </source>
</evidence>
<keyword evidence="9" id="KW-0375">Hydrogen ion transport</keyword>
<dbReference type="Pfam" id="PF01618">
    <property type="entry name" value="MotA_ExbB"/>
    <property type="match status" value="1"/>
</dbReference>
<evidence type="ECO:0000256" key="10">
    <source>
        <dbReference type="ARBA" id="ARBA00022989"/>
    </source>
</evidence>
<keyword evidence="4" id="KW-1003">Cell membrane</keyword>
<evidence type="ECO:0000256" key="6">
    <source>
        <dbReference type="ARBA" id="ARBA00022519"/>
    </source>
</evidence>
<organism evidence="16 17">
    <name type="scientific">Flaviflagellibacter deserti</name>
    <dbReference type="NCBI Taxonomy" id="2267266"/>
    <lineage>
        <taxon>Bacteria</taxon>
        <taxon>Pseudomonadati</taxon>
        <taxon>Pseudomonadota</taxon>
        <taxon>Alphaproteobacteria</taxon>
        <taxon>Hyphomicrobiales</taxon>
        <taxon>Flaviflagellibacter</taxon>
    </lineage>
</organism>
<keyword evidence="7 13" id="KW-0812">Transmembrane</keyword>
<dbReference type="PROSITE" id="PS01307">
    <property type="entry name" value="MOTA"/>
    <property type="match status" value="1"/>
</dbReference>
<evidence type="ECO:0000256" key="2">
    <source>
        <dbReference type="ARBA" id="ARBA00008038"/>
    </source>
</evidence>
<evidence type="ECO:0000256" key="11">
    <source>
        <dbReference type="ARBA" id="ARBA00023065"/>
    </source>
</evidence>
<sequence>MGSLIGFVITFGSMLGGYAALGGHISVLWQPWELVIICGAAIGIYLVGNSLKTVKDTGKALVEAITGAIPKRADYLSVLEVLYALMRELRSKGRNDVEKHIEDPESSEIFQRVPKVANNPEMRAFICDYFRLIIVGNARTHEVEALMDEEIQTIARERLKPYLALYSIAEAFPALGIVAAVLGVIKAMGAIDQSPQILGGLIGAALVGTFAGIFISYGIVNPMAQKIKSVRERQLAPYVIIKQSLLAFMNGAVPQIALEYGRKTIPSSERPTIDEVENEVISMATSSSSAKPAAERVRGAA</sequence>
<keyword evidence="16" id="KW-0282">Flagellum</keyword>
<name>A0ABV9Z804_9HYPH</name>
<keyword evidence="5" id="KW-0145">Chemotaxis</keyword>
<evidence type="ECO:0000256" key="3">
    <source>
        <dbReference type="ARBA" id="ARBA00022448"/>
    </source>
</evidence>
<keyword evidence="10 13" id="KW-1133">Transmembrane helix</keyword>
<comment type="similarity">
    <text evidence="2">Belongs to the MotA family.</text>
</comment>
<feature type="domain" description="MotA/TolQ/ExbB proton channel" evidence="14">
    <location>
        <begin position="124"/>
        <end position="235"/>
    </location>
</feature>
<protein>
    <submittedName>
        <fullName evidence="16">Flagellar motor stator protein MotA</fullName>
    </submittedName>
</protein>
<keyword evidence="8" id="KW-0283">Flagellar rotation</keyword>
<dbReference type="Proteomes" id="UP001595796">
    <property type="component" value="Unassembled WGS sequence"/>
</dbReference>
<dbReference type="Pfam" id="PF20560">
    <property type="entry name" value="MotA_N"/>
    <property type="match status" value="1"/>
</dbReference>
<dbReference type="PANTHER" id="PTHR30433:SF4">
    <property type="entry name" value="MOTILITY PROTEIN A"/>
    <property type="match status" value="1"/>
</dbReference>
<evidence type="ECO:0000256" key="9">
    <source>
        <dbReference type="ARBA" id="ARBA00022781"/>
    </source>
</evidence>
<dbReference type="InterPro" id="IPR002898">
    <property type="entry name" value="MotA_ExbB_proton_chnl"/>
</dbReference>
<dbReference type="InterPro" id="IPR022522">
    <property type="entry name" value="Flagellar_motor_stator_MotA"/>
</dbReference>
<feature type="transmembrane region" description="Helical" evidence="13">
    <location>
        <begin position="29"/>
        <end position="47"/>
    </location>
</feature>
<keyword evidence="6" id="KW-0997">Cell inner membrane</keyword>
<evidence type="ECO:0000256" key="4">
    <source>
        <dbReference type="ARBA" id="ARBA00022475"/>
    </source>
</evidence>
<evidence type="ECO:0000256" key="12">
    <source>
        <dbReference type="ARBA" id="ARBA00023136"/>
    </source>
</evidence>
<comment type="subcellular location">
    <subcellularLocation>
        <location evidence="1">Cell inner membrane</location>
        <topology evidence="1">Multi-pass membrane protein</topology>
    </subcellularLocation>
</comment>